<keyword evidence="6" id="KW-1185">Reference proteome</keyword>
<feature type="active site" evidence="2">
    <location>
        <position position="259"/>
    </location>
</feature>
<dbReference type="PROSITE" id="PS00687">
    <property type="entry name" value="ALDEHYDE_DEHYDR_GLU"/>
    <property type="match status" value="1"/>
</dbReference>
<dbReference type="InterPro" id="IPR015590">
    <property type="entry name" value="Aldehyde_DH_dom"/>
</dbReference>
<dbReference type="PANTHER" id="PTHR43353:SF5">
    <property type="entry name" value="SUCCINATE-SEMIALDEHYDE DEHYDROGENASE, MITOCHONDRIAL"/>
    <property type="match status" value="1"/>
</dbReference>
<keyword evidence="1 3" id="KW-0560">Oxidoreductase</keyword>
<reference evidence="5 6" key="1">
    <citation type="submission" date="2020-06" db="EMBL/GenBank/DDBJ databases">
        <title>Actinomadura xiongansis sp. nov., isolated from soil of Baiyangdian.</title>
        <authorList>
            <person name="Zhang X."/>
        </authorList>
    </citation>
    <scope>NUCLEOTIDE SEQUENCE [LARGE SCALE GENOMIC DNA]</scope>
    <source>
        <strain evidence="5 6">HBUM206468</strain>
    </source>
</reference>
<dbReference type="Gene3D" id="3.40.605.10">
    <property type="entry name" value="Aldehyde Dehydrogenase, Chain A, domain 1"/>
    <property type="match status" value="1"/>
</dbReference>
<dbReference type="Gene3D" id="3.40.309.10">
    <property type="entry name" value="Aldehyde Dehydrogenase, Chain A, domain 2"/>
    <property type="match status" value="1"/>
</dbReference>
<comment type="similarity">
    <text evidence="3">Belongs to the aldehyde dehydrogenase family.</text>
</comment>
<dbReference type="InterPro" id="IPR016162">
    <property type="entry name" value="Ald_DH_N"/>
</dbReference>
<evidence type="ECO:0000313" key="5">
    <source>
        <dbReference type="EMBL" id="MBC6471129.1"/>
    </source>
</evidence>
<dbReference type="EMBL" id="JABVEC010000058">
    <property type="protein sequence ID" value="MBC6471129.1"/>
    <property type="molecule type" value="Genomic_DNA"/>
</dbReference>
<dbReference type="InterPro" id="IPR050740">
    <property type="entry name" value="Aldehyde_DH_Superfamily"/>
</dbReference>
<dbReference type="InterPro" id="IPR016161">
    <property type="entry name" value="Ald_DH/histidinol_DH"/>
</dbReference>
<evidence type="ECO:0000256" key="1">
    <source>
        <dbReference type="ARBA" id="ARBA00023002"/>
    </source>
</evidence>
<dbReference type="RefSeq" id="WP_187248170.1">
    <property type="nucleotide sequence ID" value="NZ_BAAAOK010000022.1"/>
</dbReference>
<accession>A0ABR7M230</accession>
<comment type="caution">
    <text evidence="5">The sequence shown here is derived from an EMBL/GenBank/DDBJ whole genome shotgun (WGS) entry which is preliminary data.</text>
</comment>
<evidence type="ECO:0000259" key="4">
    <source>
        <dbReference type="Pfam" id="PF00171"/>
    </source>
</evidence>
<dbReference type="Pfam" id="PF00171">
    <property type="entry name" value="Aldedh"/>
    <property type="match status" value="1"/>
</dbReference>
<organism evidence="5 6">
    <name type="scientific">Actinomadura alba</name>
    <dbReference type="NCBI Taxonomy" id="406431"/>
    <lineage>
        <taxon>Bacteria</taxon>
        <taxon>Bacillati</taxon>
        <taxon>Actinomycetota</taxon>
        <taxon>Actinomycetes</taxon>
        <taxon>Streptosporangiales</taxon>
        <taxon>Thermomonosporaceae</taxon>
        <taxon>Actinomadura</taxon>
    </lineage>
</organism>
<evidence type="ECO:0000313" key="6">
    <source>
        <dbReference type="Proteomes" id="UP000805614"/>
    </source>
</evidence>
<dbReference type="SUPFAM" id="SSF53720">
    <property type="entry name" value="ALDH-like"/>
    <property type="match status" value="1"/>
</dbReference>
<dbReference type="Proteomes" id="UP000805614">
    <property type="component" value="Unassembled WGS sequence"/>
</dbReference>
<dbReference type="CDD" id="cd07103">
    <property type="entry name" value="ALDH_F5_SSADH_GabD"/>
    <property type="match status" value="1"/>
</dbReference>
<evidence type="ECO:0000256" key="3">
    <source>
        <dbReference type="RuleBase" id="RU003345"/>
    </source>
</evidence>
<dbReference type="InterPro" id="IPR016163">
    <property type="entry name" value="Ald_DH_C"/>
</dbReference>
<dbReference type="PANTHER" id="PTHR43353">
    <property type="entry name" value="SUCCINATE-SEMIALDEHYDE DEHYDROGENASE, MITOCHONDRIAL"/>
    <property type="match status" value="1"/>
</dbReference>
<gene>
    <name evidence="5" type="ORF">HKK74_37410</name>
</gene>
<dbReference type="InterPro" id="IPR029510">
    <property type="entry name" value="Ald_DH_CS_GLU"/>
</dbReference>
<feature type="domain" description="Aldehyde dehydrogenase" evidence="4">
    <location>
        <begin position="28"/>
        <end position="482"/>
    </location>
</feature>
<protein>
    <submittedName>
        <fullName evidence="5">NAD-dependent succinate-semialdehyde dehydrogenase</fullName>
    </submittedName>
</protein>
<sequence>MGDTNPEFVSDLLTDLYIGGKAVPAGDGGRFDVQDPATGETVASVADGTVDDAIAAVDAAERAASSWAATAPRERAEILRKAFELMTEQAEDLARLISLENGKALIDARGEVAYAAEFFRWYSEEAVRGAGSVATAPSGANRIVVLHRPVGICVLVTPWNFPAAMATRKIGPALAAGCTVILKPASDTPLTALAMARILAAAGVPPGVVNVLPARRSGAVVSAMLHDPRVRKLSFTGSTEVGRVLLREAADQVINTSMELGGNAPFLVFADADLDAAIEGAMVAKMRNAGEACTAANRFYVESSIAGEFGRRLAERMSALTVGPGTEEATQVGPLVNQDAVDKVDELVRGAVDVGAEAVVGGNRPDRPGFYYDPTVLVNVPSDAPILREEIFGPVAPIVTFDDEDEAIRLANATEFGLVAYVYTGDLARGLRVSERFESGMVGLNRGLVSDPAAPFGGVKQSGIGREGGHEGMLDYLETQYVAVQW</sequence>
<name>A0ABR7M230_9ACTN</name>
<proteinExistence type="inferred from homology"/>
<evidence type="ECO:0000256" key="2">
    <source>
        <dbReference type="PROSITE-ProRule" id="PRU10007"/>
    </source>
</evidence>